<evidence type="ECO:0000313" key="8">
    <source>
        <dbReference type="EMBL" id="MBJ6370881.1"/>
    </source>
</evidence>
<proteinExistence type="predicted"/>
<dbReference type="Proteomes" id="UP000619079">
    <property type="component" value="Unassembled WGS sequence"/>
</dbReference>
<feature type="transmembrane region" description="Helical" evidence="5">
    <location>
        <begin position="169"/>
        <end position="188"/>
    </location>
</feature>
<comment type="subcellular location">
    <subcellularLocation>
        <location evidence="1">Membrane</location>
        <topology evidence="1">Multi-pass membrane protein</topology>
    </subcellularLocation>
</comment>
<dbReference type="InterPro" id="IPR037185">
    <property type="entry name" value="EmrE-like"/>
</dbReference>
<dbReference type="Pfam" id="PF00892">
    <property type="entry name" value="EamA"/>
    <property type="match status" value="1"/>
</dbReference>
<comment type="caution">
    <text evidence="8">The sequence shown here is derived from an EMBL/GenBank/DDBJ whole genome shotgun (WGS) entry which is preliminary data.</text>
</comment>
<evidence type="ECO:0000256" key="6">
    <source>
        <dbReference type="SAM" id="SignalP"/>
    </source>
</evidence>
<feature type="transmembrane region" description="Helical" evidence="5">
    <location>
        <begin position="65"/>
        <end position="84"/>
    </location>
</feature>
<evidence type="ECO:0000259" key="7">
    <source>
        <dbReference type="Pfam" id="PF00892"/>
    </source>
</evidence>
<accession>A0A8J7LVG6</accession>
<feature type="transmembrane region" description="Helical" evidence="5">
    <location>
        <begin position="257"/>
        <end position="275"/>
    </location>
</feature>
<name>A0A8J7LVG6_9RHOB</name>
<feature type="signal peptide" evidence="6">
    <location>
        <begin position="1"/>
        <end position="15"/>
    </location>
</feature>
<keyword evidence="3 5" id="KW-1133">Transmembrane helix</keyword>
<feature type="transmembrane region" description="Helical" evidence="5">
    <location>
        <begin position="90"/>
        <end position="109"/>
    </location>
</feature>
<dbReference type="RefSeq" id="WP_199023679.1">
    <property type="nucleotide sequence ID" value="NZ_JAELVR010000003.1"/>
</dbReference>
<organism evidence="8 9">
    <name type="scientific">Sedimentitalea arenosa</name>
    <dbReference type="NCBI Taxonomy" id="2798803"/>
    <lineage>
        <taxon>Bacteria</taxon>
        <taxon>Pseudomonadati</taxon>
        <taxon>Pseudomonadota</taxon>
        <taxon>Alphaproteobacteria</taxon>
        <taxon>Rhodobacterales</taxon>
        <taxon>Paracoccaceae</taxon>
        <taxon>Sedimentitalea</taxon>
    </lineage>
</organism>
<feature type="transmembrane region" description="Helical" evidence="5">
    <location>
        <begin position="116"/>
        <end position="134"/>
    </location>
</feature>
<keyword evidence="9" id="KW-1185">Reference proteome</keyword>
<dbReference type="SUPFAM" id="SSF103481">
    <property type="entry name" value="Multidrug resistance efflux transporter EmrE"/>
    <property type="match status" value="1"/>
</dbReference>
<gene>
    <name evidence="8" type="ORF">JF290_05045</name>
</gene>
<dbReference type="InterPro" id="IPR050638">
    <property type="entry name" value="AA-Vitamin_Transporters"/>
</dbReference>
<feature type="transmembrane region" description="Helical" evidence="5">
    <location>
        <begin position="232"/>
        <end position="251"/>
    </location>
</feature>
<feature type="transmembrane region" description="Helical" evidence="5">
    <location>
        <begin position="31"/>
        <end position="53"/>
    </location>
</feature>
<dbReference type="AlphaFoldDB" id="A0A8J7LVG6"/>
<evidence type="ECO:0000313" key="9">
    <source>
        <dbReference type="Proteomes" id="UP000619079"/>
    </source>
</evidence>
<evidence type="ECO:0000256" key="2">
    <source>
        <dbReference type="ARBA" id="ARBA00022692"/>
    </source>
</evidence>
<feature type="domain" description="EamA" evidence="7">
    <location>
        <begin position="144"/>
        <end position="274"/>
    </location>
</feature>
<keyword evidence="4 5" id="KW-0472">Membrane</keyword>
<evidence type="ECO:0000256" key="1">
    <source>
        <dbReference type="ARBA" id="ARBA00004141"/>
    </source>
</evidence>
<evidence type="ECO:0000256" key="4">
    <source>
        <dbReference type="ARBA" id="ARBA00023136"/>
    </source>
</evidence>
<dbReference type="PANTHER" id="PTHR32322:SF9">
    <property type="entry name" value="AMINO-ACID METABOLITE EFFLUX PUMP-RELATED"/>
    <property type="match status" value="1"/>
</dbReference>
<reference evidence="8" key="1">
    <citation type="submission" date="2020-12" db="EMBL/GenBank/DDBJ databases">
        <title>Sedimentitalea sp. nov., isolated from sand in Incheon.</title>
        <authorList>
            <person name="Kim W."/>
        </authorList>
    </citation>
    <scope>NUCLEOTIDE SEQUENCE</scope>
    <source>
        <strain evidence="8">CAU 1593</strain>
    </source>
</reference>
<protein>
    <submittedName>
        <fullName evidence="8">DMT family transporter</fullName>
    </submittedName>
</protein>
<sequence>MQLFLLSALTMTAFAANSILNRLAVDSGAIDAASFAALRVLSGAVMLGILVAMRGASLQLVARRRAVGALALVAYMVGFSSAYVTLDAGLGALVLFGVVQITMFLLAALRGAPPTGAQILGASIAFAGLAWVLWPAGGAAVAPSGVAFMIVAGIGWAIYTLAGRTEPDALAGTAANFIVALPLVALAVPLTGAPLTMSPAGTGLAMLSGAVTSGLGYALWYSILPRFTPSTAAILQLAVPVIALVAGVILLGEAASLRLALGAALVLGGIALAVLSGRRRAPAK</sequence>
<feature type="transmembrane region" description="Helical" evidence="5">
    <location>
        <begin position="140"/>
        <end position="162"/>
    </location>
</feature>
<keyword evidence="6" id="KW-0732">Signal</keyword>
<feature type="chain" id="PRO_5035181817" evidence="6">
    <location>
        <begin position="16"/>
        <end position="284"/>
    </location>
</feature>
<dbReference type="GO" id="GO:0016020">
    <property type="term" value="C:membrane"/>
    <property type="evidence" value="ECO:0007669"/>
    <property type="project" value="UniProtKB-SubCell"/>
</dbReference>
<evidence type="ECO:0000256" key="5">
    <source>
        <dbReference type="SAM" id="Phobius"/>
    </source>
</evidence>
<dbReference type="EMBL" id="JAELVR010000003">
    <property type="protein sequence ID" value="MBJ6370881.1"/>
    <property type="molecule type" value="Genomic_DNA"/>
</dbReference>
<keyword evidence="2 5" id="KW-0812">Transmembrane</keyword>
<feature type="transmembrane region" description="Helical" evidence="5">
    <location>
        <begin position="200"/>
        <end position="220"/>
    </location>
</feature>
<dbReference type="InterPro" id="IPR000620">
    <property type="entry name" value="EamA_dom"/>
</dbReference>
<evidence type="ECO:0000256" key="3">
    <source>
        <dbReference type="ARBA" id="ARBA00022989"/>
    </source>
</evidence>
<dbReference type="PANTHER" id="PTHR32322">
    <property type="entry name" value="INNER MEMBRANE TRANSPORTER"/>
    <property type="match status" value="1"/>
</dbReference>